<organism evidence="1 2">
    <name type="scientific">Lentilactobacillus terminaliae</name>
    <dbReference type="NCBI Taxonomy" id="3003483"/>
    <lineage>
        <taxon>Bacteria</taxon>
        <taxon>Bacillati</taxon>
        <taxon>Bacillota</taxon>
        <taxon>Bacilli</taxon>
        <taxon>Lactobacillales</taxon>
        <taxon>Lactobacillaceae</taxon>
        <taxon>Lentilactobacillus</taxon>
    </lineage>
</organism>
<proteinExistence type="predicted"/>
<name>A0ACD5DCU8_9LACO</name>
<dbReference type="Proteomes" id="UP001149860">
    <property type="component" value="Chromosome"/>
</dbReference>
<protein>
    <submittedName>
        <fullName evidence="1">Uncharacterized protein</fullName>
    </submittedName>
</protein>
<keyword evidence="2" id="KW-1185">Reference proteome</keyword>
<dbReference type="EMBL" id="CP168151">
    <property type="protein sequence ID" value="XFD39212.1"/>
    <property type="molecule type" value="Genomic_DNA"/>
</dbReference>
<gene>
    <name evidence="1" type="ORF">O0236_007180</name>
</gene>
<sequence>MGARFHQTSIWDGKLPVGKMVVEHYPFVINGYGTGWTGVGIYNWKTNNGIPIVDIKKLKNGICIEISKWIWAVQGSSTAFYNYTETPLNSSNFTLNKYSPFYLTKEQLQSGMDIEIFSGQMIGASYADVNLSVKLSSGNLIFTFKGGQSNGTYTNSIAAGGYAGEYAGFVIDSITAY</sequence>
<evidence type="ECO:0000313" key="1">
    <source>
        <dbReference type="EMBL" id="XFD39212.1"/>
    </source>
</evidence>
<evidence type="ECO:0000313" key="2">
    <source>
        <dbReference type="Proteomes" id="UP001149860"/>
    </source>
</evidence>
<reference evidence="1" key="1">
    <citation type="submission" date="2024-08" db="EMBL/GenBank/DDBJ databases">
        <title>Lentilactobacillus sp. nov., isolated from tree bark.</title>
        <authorList>
            <person name="Phuengjayaem S."/>
            <person name="Tanasupawat S."/>
        </authorList>
    </citation>
    <scope>NUCLEOTIDE SEQUENCE</scope>
    <source>
        <strain evidence="1">SPB1-3</strain>
    </source>
</reference>
<accession>A0ACD5DCU8</accession>